<evidence type="ECO:0000259" key="8">
    <source>
        <dbReference type="PROSITE" id="PS50928"/>
    </source>
</evidence>
<evidence type="ECO:0000256" key="3">
    <source>
        <dbReference type="ARBA" id="ARBA00022475"/>
    </source>
</evidence>
<keyword evidence="10" id="KW-1185">Reference proteome</keyword>
<reference evidence="9" key="1">
    <citation type="submission" date="2021-08" db="EMBL/GenBank/DDBJ databases">
        <title>Hoeflea bacterium WL0058 sp. nov., isolated from the sediment.</title>
        <authorList>
            <person name="Wang L."/>
            <person name="Zhang D."/>
        </authorList>
    </citation>
    <scope>NUCLEOTIDE SEQUENCE</scope>
    <source>
        <strain evidence="9">WL0058</strain>
    </source>
</reference>
<protein>
    <submittedName>
        <fullName evidence="9">ABC transporter permease</fullName>
    </submittedName>
</protein>
<dbReference type="CDD" id="cd06261">
    <property type="entry name" value="TM_PBP2"/>
    <property type="match status" value="1"/>
</dbReference>
<comment type="similarity">
    <text evidence="7">Belongs to the binding-protein-dependent transport system permease family.</text>
</comment>
<keyword evidence="5 7" id="KW-1133">Transmembrane helix</keyword>
<sequence>MADIAQSQASANDRKSGSAWLAKSGDRLLPLLTAVGMLVLWQLIIWIFSIRPFIMPGPIAVLGAFIEDGPKLWLNFWLTFLEAALGFVFGNLIAILMAVAFVHNRTSERAFFPIAVFINTIPIIAVAPILVLIFGNGYSPKIIIAALICFFPTLVNMVRGLKAVNPATLDLMRVLSASDAEIFWKVRLQSSLPFLFAALKIAATTCVVGAIVAEWIGSNYGLGALILLASYNYHAPLLYASVFSASLLAVFLFAMVSFAERRMIKWKTPAVH</sequence>
<name>A0AAE2ZKR0_9HYPH</name>
<evidence type="ECO:0000256" key="2">
    <source>
        <dbReference type="ARBA" id="ARBA00022448"/>
    </source>
</evidence>
<feature type="transmembrane region" description="Helical" evidence="7">
    <location>
        <begin position="74"/>
        <end position="102"/>
    </location>
</feature>
<organism evidence="9 10">
    <name type="scientific">Flavimaribacter sediminis</name>
    <dbReference type="NCBI Taxonomy" id="2865987"/>
    <lineage>
        <taxon>Bacteria</taxon>
        <taxon>Pseudomonadati</taxon>
        <taxon>Pseudomonadota</taxon>
        <taxon>Alphaproteobacteria</taxon>
        <taxon>Hyphomicrobiales</taxon>
        <taxon>Rhizobiaceae</taxon>
        <taxon>Flavimaribacter</taxon>
    </lineage>
</organism>
<evidence type="ECO:0000256" key="7">
    <source>
        <dbReference type="RuleBase" id="RU363032"/>
    </source>
</evidence>
<keyword evidence="6 7" id="KW-0472">Membrane</keyword>
<feature type="transmembrane region" description="Helical" evidence="7">
    <location>
        <begin position="28"/>
        <end position="54"/>
    </location>
</feature>
<evidence type="ECO:0000313" key="10">
    <source>
        <dbReference type="Proteomes" id="UP001196509"/>
    </source>
</evidence>
<dbReference type="Proteomes" id="UP001196509">
    <property type="component" value="Unassembled WGS sequence"/>
</dbReference>
<dbReference type="SUPFAM" id="SSF161098">
    <property type="entry name" value="MetI-like"/>
    <property type="match status" value="1"/>
</dbReference>
<dbReference type="PROSITE" id="PS50928">
    <property type="entry name" value="ABC_TM1"/>
    <property type="match status" value="1"/>
</dbReference>
<dbReference type="Gene3D" id="1.10.3720.10">
    <property type="entry name" value="MetI-like"/>
    <property type="match status" value="1"/>
</dbReference>
<evidence type="ECO:0000256" key="1">
    <source>
        <dbReference type="ARBA" id="ARBA00004651"/>
    </source>
</evidence>
<gene>
    <name evidence="9" type="ORF">K1W69_11275</name>
</gene>
<dbReference type="AlphaFoldDB" id="A0AAE2ZKR0"/>
<comment type="caution">
    <text evidence="9">The sequence shown here is derived from an EMBL/GenBank/DDBJ whole genome shotgun (WGS) entry which is preliminary data.</text>
</comment>
<feature type="domain" description="ABC transmembrane type-1" evidence="8">
    <location>
        <begin position="72"/>
        <end position="260"/>
    </location>
</feature>
<feature type="transmembrane region" description="Helical" evidence="7">
    <location>
        <begin position="194"/>
        <end position="217"/>
    </location>
</feature>
<dbReference type="GO" id="GO:0005886">
    <property type="term" value="C:plasma membrane"/>
    <property type="evidence" value="ECO:0007669"/>
    <property type="project" value="UniProtKB-SubCell"/>
</dbReference>
<evidence type="ECO:0000256" key="4">
    <source>
        <dbReference type="ARBA" id="ARBA00022692"/>
    </source>
</evidence>
<feature type="transmembrane region" description="Helical" evidence="7">
    <location>
        <begin position="237"/>
        <end position="259"/>
    </location>
</feature>
<accession>A0AAE2ZKR0</accession>
<dbReference type="EMBL" id="JAICBX010000002">
    <property type="protein sequence ID" value="MBW8637769.1"/>
    <property type="molecule type" value="Genomic_DNA"/>
</dbReference>
<comment type="subcellular location">
    <subcellularLocation>
        <location evidence="1 7">Cell membrane</location>
        <topology evidence="1 7">Multi-pass membrane protein</topology>
    </subcellularLocation>
</comment>
<dbReference type="InterPro" id="IPR035906">
    <property type="entry name" value="MetI-like_sf"/>
</dbReference>
<evidence type="ECO:0000313" key="9">
    <source>
        <dbReference type="EMBL" id="MBW8637769.1"/>
    </source>
</evidence>
<keyword evidence="3" id="KW-1003">Cell membrane</keyword>
<feature type="transmembrane region" description="Helical" evidence="7">
    <location>
        <begin position="114"/>
        <end position="135"/>
    </location>
</feature>
<keyword evidence="2 7" id="KW-0813">Transport</keyword>
<keyword evidence="4 7" id="KW-0812">Transmembrane</keyword>
<evidence type="ECO:0000256" key="5">
    <source>
        <dbReference type="ARBA" id="ARBA00022989"/>
    </source>
</evidence>
<dbReference type="Pfam" id="PF00528">
    <property type="entry name" value="BPD_transp_1"/>
    <property type="match status" value="1"/>
</dbReference>
<dbReference type="PANTHER" id="PTHR30151:SF20">
    <property type="entry name" value="ABC TRANSPORTER PERMEASE PROTEIN HI_0355-RELATED"/>
    <property type="match status" value="1"/>
</dbReference>
<dbReference type="InterPro" id="IPR000515">
    <property type="entry name" value="MetI-like"/>
</dbReference>
<dbReference type="PANTHER" id="PTHR30151">
    <property type="entry name" value="ALKANE SULFONATE ABC TRANSPORTER-RELATED, MEMBRANE SUBUNIT"/>
    <property type="match status" value="1"/>
</dbReference>
<dbReference type="RefSeq" id="WP_220228451.1">
    <property type="nucleotide sequence ID" value="NZ_JAICBX010000002.1"/>
</dbReference>
<dbReference type="GO" id="GO:0055085">
    <property type="term" value="P:transmembrane transport"/>
    <property type="evidence" value="ECO:0007669"/>
    <property type="project" value="InterPro"/>
</dbReference>
<proteinExistence type="inferred from homology"/>
<feature type="transmembrane region" description="Helical" evidence="7">
    <location>
        <begin position="141"/>
        <end position="158"/>
    </location>
</feature>
<evidence type="ECO:0000256" key="6">
    <source>
        <dbReference type="ARBA" id="ARBA00023136"/>
    </source>
</evidence>